<dbReference type="Proteomes" id="UP001220022">
    <property type="component" value="Unassembled WGS sequence"/>
</dbReference>
<dbReference type="RefSeq" id="WP_275813848.1">
    <property type="nucleotide sequence ID" value="NZ_BAAANM010000003.1"/>
</dbReference>
<keyword evidence="1" id="KW-1133">Transmembrane helix</keyword>
<reference evidence="2 3" key="1">
    <citation type="submission" date="2023-03" db="EMBL/GenBank/DDBJ databases">
        <title>Draft genome sequence of type strain Streptomyces ferralitis JCM 14344.</title>
        <authorList>
            <person name="Klaysubun C."/>
            <person name="Duangmal K."/>
        </authorList>
    </citation>
    <scope>NUCLEOTIDE SEQUENCE [LARGE SCALE GENOMIC DNA]</scope>
    <source>
        <strain evidence="2 3">JCM 14344</strain>
    </source>
</reference>
<accession>A0ABT5Z1B9</accession>
<keyword evidence="1" id="KW-0472">Membrane</keyword>
<keyword evidence="3" id="KW-1185">Reference proteome</keyword>
<evidence type="ECO:0000256" key="1">
    <source>
        <dbReference type="SAM" id="Phobius"/>
    </source>
</evidence>
<name>A0ABT5Z1B9_9ACTN</name>
<protein>
    <recommendedName>
        <fullName evidence="4">Secreted protein</fullName>
    </recommendedName>
</protein>
<comment type="caution">
    <text evidence="2">The sequence shown here is derived from an EMBL/GenBank/DDBJ whole genome shotgun (WGS) entry which is preliminary data.</text>
</comment>
<feature type="transmembrane region" description="Helical" evidence="1">
    <location>
        <begin position="22"/>
        <end position="42"/>
    </location>
</feature>
<proteinExistence type="predicted"/>
<evidence type="ECO:0000313" key="3">
    <source>
        <dbReference type="Proteomes" id="UP001220022"/>
    </source>
</evidence>
<organism evidence="2 3">
    <name type="scientific">Streptantibioticus ferralitis</name>
    <dbReference type="NCBI Taxonomy" id="236510"/>
    <lineage>
        <taxon>Bacteria</taxon>
        <taxon>Bacillati</taxon>
        <taxon>Actinomycetota</taxon>
        <taxon>Actinomycetes</taxon>
        <taxon>Kitasatosporales</taxon>
        <taxon>Streptomycetaceae</taxon>
        <taxon>Streptantibioticus</taxon>
    </lineage>
</organism>
<dbReference type="EMBL" id="JARHTQ010000008">
    <property type="protein sequence ID" value="MDF2256860.1"/>
    <property type="molecule type" value="Genomic_DNA"/>
</dbReference>
<evidence type="ECO:0000313" key="2">
    <source>
        <dbReference type="EMBL" id="MDF2256860.1"/>
    </source>
</evidence>
<sequence>MAAPHIQPRSAHPRATGVPTRLPWWAVALPAISFAVLLAVVAGPAHAASSVPGQPLDQLLGRLSEVLPRLLSHLI</sequence>
<evidence type="ECO:0008006" key="4">
    <source>
        <dbReference type="Google" id="ProtNLM"/>
    </source>
</evidence>
<gene>
    <name evidence="2" type="ORF">P2L57_14370</name>
</gene>
<keyword evidence="1" id="KW-0812">Transmembrane</keyword>